<organism evidence="1 2">
    <name type="scientific">Nocardia goodfellowii</name>
    <dbReference type="NCBI Taxonomy" id="882446"/>
    <lineage>
        <taxon>Bacteria</taxon>
        <taxon>Bacillati</taxon>
        <taxon>Actinomycetota</taxon>
        <taxon>Actinomycetes</taxon>
        <taxon>Mycobacteriales</taxon>
        <taxon>Nocardiaceae</taxon>
        <taxon>Nocardia</taxon>
    </lineage>
</organism>
<reference evidence="1 2" key="1">
    <citation type="submission" date="2021-03" db="EMBL/GenBank/DDBJ databases">
        <title>Sequencing the genomes of 1000 actinobacteria strains.</title>
        <authorList>
            <person name="Klenk H.-P."/>
        </authorList>
    </citation>
    <scope>NUCLEOTIDE SEQUENCE [LARGE SCALE GENOMIC DNA]</scope>
    <source>
        <strain evidence="1 2">DSM 45516</strain>
    </source>
</reference>
<proteinExistence type="predicted"/>
<dbReference type="RefSeq" id="WP_209883803.1">
    <property type="nucleotide sequence ID" value="NZ_JAGGMR010000001.1"/>
</dbReference>
<evidence type="ECO:0008006" key="3">
    <source>
        <dbReference type="Google" id="ProtNLM"/>
    </source>
</evidence>
<protein>
    <recommendedName>
        <fullName evidence="3">Recombinase A</fullName>
    </recommendedName>
</protein>
<dbReference type="Proteomes" id="UP001519325">
    <property type="component" value="Unassembled WGS sequence"/>
</dbReference>
<comment type="caution">
    <text evidence="1">The sequence shown here is derived from an EMBL/GenBank/DDBJ whole genome shotgun (WGS) entry which is preliminary data.</text>
</comment>
<evidence type="ECO:0000313" key="2">
    <source>
        <dbReference type="Proteomes" id="UP001519325"/>
    </source>
</evidence>
<keyword evidence="2" id="KW-1185">Reference proteome</keyword>
<name>A0ABS4Q6I6_9NOCA</name>
<accession>A0ABS4Q6I6</accession>
<evidence type="ECO:0000313" key="1">
    <source>
        <dbReference type="EMBL" id="MBP2187296.1"/>
    </source>
</evidence>
<dbReference type="EMBL" id="JAGGMR010000001">
    <property type="protein sequence ID" value="MBP2187296.1"/>
    <property type="molecule type" value="Genomic_DNA"/>
</dbReference>
<gene>
    <name evidence="1" type="ORF">BJ987_000197</name>
</gene>
<sequence length="250" mass="25702">MGSDARVGETQQQKLAELRRKMAAIPGRGESAVERAPHAAELRREALPVPAALAELLPDGGLVKGSVVAYAGARSLLAGLLAAVTEDGGHAAVVGLPRFGLLAAAEMGADLARLAVVAEPGPDPIEVASVLLDGLDLVVLGLDGGSVAPARARVLAARARNKGATLVVTDGAWPNPALRIDARIAGYVGLGTGHGRLHSLTLEVAVRGKTGTPRHGHLDLRPTAGRVQWFPQQTDAHHTELPLRARGAAS</sequence>